<dbReference type="Proteomes" id="UP000028492">
    <property type="component" value="Chromosome"/>
</dbReference>
<dbReference type="PANTHER" id="PTHR24276">
    <property type="entry name" value="POLYSERASE-RELATED"/>
    <property type="match status" value="1"/>
</dbReference>
<dbReference type="SUPFAM" id="SSF50494">
    <property type="entry name" value="Trypsin-like serine proteases"/>
    <property type="match status" value="1"/>
</dbReference>
<dbReference type="InterPro" id="IPR050430">
    <property type="entry name" value="Peptidase_S1"/>
</dbReference>
<dbReference type="EMBL" id="CP008953">
    <property type="protein sequence ID" value="AIG75093.1"/>
    <property type="molecule type" value="Genomic_DNA"/>
</dbReference>
<feature type="domain" description="Peptidase S1" evidence="4">
    <location>
        <begin position="31"/>
        <end position="233"/>
    </location>
</feature>
<dbReference type="PRINTS" id="PR00722">
    <property type="entry name" value="CHYMOTRYPSIN"/>
</dbReference>
<keyword evidence="3" id="KW-0732">Signal</keyword>
<feature type="chain" id="PRO_5038947573" evidence="3">
    <location>
        <begin position="28"/>
        <end position="234"/>
    </location>
</feature>
<dbReference type="GO" id="GO:0004252">
    <property type="term" value="F:serine-type endopeptidase activity"/>
    <property type="evidence" value="ECO:0007669"/>
    <property type="project" value="InterPro"/>
</dbReference>
<keyword evidence="2" id="KW-1015">Disulfide bond</keyword>
<evidence type="ECO:0000256" key="2">
    <source>
        <dbReference type="ARBA" id="ARBA00023157"/>
    </source>
</evidence>
<evidence type="ECO:0000313" key="5">
    <source>
        <dbReference type="EMBL" id="AIG75093.1"/>
    </source>
</evidence>
<evidence type="ECO:0000256" key="3">
    <source>
        <dbReference type="SAM" id="SignalP"/>
    </source>
</evidence>
<accession>A0A075UQ21</accession>
<dbReference type="HOGENOM" id="CLU_006842_7_5_11"/>
<sequence length="234" mass="23530">MRMSKIVATVAGAAAALTLAATPAANAGQDIIGGGTVSSAPWGAQIYWDDATAFGGFNCSGTIIAPQWVLTAKHCLNKPGMHVKVGNVNLNQGTEADVDQQKAAPSGDIALLHLTTAVSTTYMKLGSANPANGTTNQIYGWGRTQGNNPPSSVLKTANVRITGTSSDAYGGQAIASVGINGSAWHGDSGGPQLANGVQVGVCSTGSNSGTNPQGTQNYASVAASRSWIRTTAGV</sequence>
<keyword evidence="6" id="KW-1185">Reference proteome</keyword>
<dbReference type="InterPro" id="IPR043504">
    <property type="entry name" value="Peptidase_S1_PA_chymotrypsin"/>
</dbReference>
<dbReference type="AlphaFoldDB" id="A0A075UQ21"/>
<dbReference type="Pfam" id="PF00089">
    <property type="entry name" value="Trypsin"/>
    <property type="match status" value="1"/>
</dbReference>
<dbReference type="RefSeq" id="WP_051972402.1">
    <property type="nucleotide sequence ID" value="NZ_CP008953.1"/>
</dbReference>
<organism evidence="5 6">
    <name type="scientific">Amycolatopsis japonica</name>
    <dbReference type="NCBI Taxonomy" id="208439"/>
    <lineage>
        <taxon>Bacteria</taxon>
        <taxon>Bacillati</taxon>
        <taxon>Actinomycetota</taxon>
        <taxon>Actinomycetes</taxon>
        <taxon>Pseudonocardiales</taxon>
        <taxon>Pseudonocardiaceae</taxon>
        <taxon>Amycolatopsis</taxon>
        <taxon>Amycolatopsis japonica group</taxon>
    </lineage>
</organism>
<dbReference type="PROSITE" id="PS50240">
    <property type="entry name" value="TRYPSIN_DOM"/>
    <property type="match status" value="1"/>
</dbReference>
<name>A0A075UQ21_9PSEU</name>
<dbReference type="InterPro" id="IPR001254">
    <property type="entry name" value="Trypsin_dom"/>
</dbReference>
<feature type="signal peptide" evidence="3">
    <location>
        <begin position="1"/>
        <end position="27"/>
    </location>
</feature>
<dbReference type="InterPro" id="IPR009003">
    <property type="entry name" value="Peptidase_S1_PA"/>
</dbReference>
<dbReference type="GO" id="GO:0006508">
    <property type="term" value="P:proteolysis"/>
    <property type="evidence" value="ECO:0007669"/>
    <property type="project" value="InterPro"/>
</dbReference>
<protein>
    <submittedName>
        <fullName evidence="5">Conserved putative secreted protein</fullName>
    </submittedName>
</protein>
<dbReference type="InterPro" id="IPR001314">
    <property type="entry name" value="Peptidase_S1A"/>
</dbReference>
<dbReference type="PANTHER" id="PTHR24276:SF98">
    <property type="entry name" value="FI18310P1-RELATED"/>
    <property type="match status" value="1"/>
</dbReference>
<evidence type="ECO:0000259" key="4">
    <source>
        <dbReference type="PROSITE" id="PS50240"/>
    </source>
</evidence>
<proteinExistence type="inferred from homology"/>
<gene>
    <name evidence="5" type="ORF">AJAP_11015</name>
</gene>
<evidence type="ECO:0000256" key="1">
    <source>
        <dbReference type="ARBA" id="ARBA00007664"/>
    </source>
</evidence>
<comment type="similarity">
    <text evidence="1">Belongs to the peptidase S1 family.</text>
</comment>
<dbReference type="SMART" id="SM00020">
    <property type="entry name" value="Tryp_SPc"/>
    <property type="match status" value="1"/>
</dbReference>
<reference evidence="5 6" key="1">
    <citation type="journal article" date="2014" name="J. Biotechnol.">
        <title>Complete genome sequence of the actinobacterium Amycolatopsis japonica MG417-CF17(T) (=DSM 44213T) producing (S,S)-N,N'-ethylenediaminedisuccinic acid.</title>
        <authorList>
            <person name="Stegmann E."/>
            <person name="Albersmeier A."/>
            <person name="Spohn M."/>
            <person name="Gert H."/>
            <person name="Weber T."/>
            <person name="Wohlleben W."/>
            <person name="Kalinowski J."/>
            <person name="Ruckert C."/>
        </authorList>
    </citation>
    <scope>NUCLEOTIDE SEQUENCE [LARGE SCALE GENOMIC DNA]</scope>
    <source>
        <strain evidence="6">MG417-CF17 (DSM 44213)</strain>
    </source>
</reference>
<dbReference type="Gene3D" id="2.40.10.10">
    <property type="entry name" value="Trypsin-like serine proteases"/>
    <property type="match status" value="1"/>
</dbReference>
<dbReference type="eggNOG" id="COG5640">
    <property type="taxonomic scope" value="Bacteria"/>
</dbReference>
<dbReference type="KEGG" id="aja:AJAP_11015"/>
<evidence type="ECO:0000313" key="6">
    <source>
        <dbReference type="Proteomes" id="UP000028492"/>
    </source>
</evidence>
<dbReference type="STRING" id="208439.AJAP_11015"/>